<dbReference type="SMART" id="SM00471">
    <property type="entry name" value="HDc"/>
    <property type="match status" value="1"/>
</dbReference>
<dbReference type="CDD" id="cd00077">
    <property type="entry name" value="HDc"/>
    <property type="match status" value="1"/>
</dbReference>
<reference evidence="3 4" key="1">
    <citation type="submission" date="2019-06" db="EMBL/GenBank/DDBJ databases">
        <title>A chromosome-scale genome assembly of the European perch, Perca fluviatilis.</title>
        <authorList>
            <person name="Roques C."/>
            <person name="Zahm M."/>
            <person name="Cabau C."/>
            <person name="Klopp C."/>
            <person name="Bouchez O."/>
            <person name="Donnadieu C."/>
            <person name="Kuhl H."/>
            <person name="Gislard M."/>
            <person name="Guendouz S."/>
            <person name="Journot L."/>
            <person name="Haffray P."/>
            <person name="Bestin A."/>
            <person name="Morvezen R."/>
            <person name="Feron R."/>
            <person name="Wen M."/>
            <person name="Jouanno E."/>
            <person name="Herpin A."/>
            <person name="Schartl M."/>
            <person name="Postlethwait J."/>
            <person name="Schaerlinger B."/>
            <person name="Chardard D."/>
            <person name="Lecocq T."/>
            <person name="Poncet C."/>
            <person name="Jaffrelo L."/>
            <person name="Lampietro C."/>
            <person name="Guiguen Y."/>
        </authorList>
    </citation>
    <scope>NUCLEOTIDE SEQUENCE [LARGE SCALE GENOMIC DNA]</scope>
    <source>
        <tissue evidence="3">Blood</tissue>
    </source>
</reference>
<dbReference type="PANTHER" id="PTHR11373">
    <property type="entry name" value="DEOXYNUCLEOSIDE TRIPHOSPHATE TRIPHOSPHOHYDROLASE"/>
    <property type="match status" value="1"/>
</dbReference>
<accession>A0A6A5DNU0</accession>
<dbReference type="Proteomes" id="UP000465112">
    <property type="component" value="Chromosome 23"/>
</dbReference>
<evidence type="ECO:0000256" key="1">
    <source>
        <dbReference type="ARBA" id="ARBA00005776"/>
    </source>
</evidence>
<sequence>MSDSSETPQKTLKMDHKVFNDPIHGTVELHPLLIKIIDTPQFQRLRNIKQLGGAYFVYPGASHNRFEHSIGVGHLAGQLVEALRTRQPKLYIDDRDVLCVKIAGLCHDLGHGPFSHLYDQMFITKVQPKTEWKHEDNSVKMFDHLVESNDLELEMKNKYGLTDDDLNFIKKLIEGLKDPTKVQWSEIGRTEDKFFLFEIVANKTNGIDVDKFDYFARDCYHLGMKNNFDHLRFIQFARVIKVEKDGLNHICSRDKEVGNLYDMFYTRNCLHRRAYQHRVNKIIEYMIAEAFLKANKHIKIEGSGGKEFTLSTARGDMEAYTKLTGL</sequence>
<comment type="similarity">
    <text evidence="1">Belongs to the SAMHD1 family.</text>
</comment>
<comment type="caution">
    <text evidence="3">The sequence shown here is derived from an EMBL/GenBank/DDBJ whole genome shotgun (WGS) entry which is preliminary data.</text>
</comment>
<name>A0A6A5DNU0_PERFL</name>
<evidence type="ECO:0000313" key="4">
    <source>
        <dbReference type="Proteomes" id="UP000465112"/>
    </source>
</evidence>
<dbReference type="GO" id="GO:0005634">
    <property type="term" value="C:nucleus"/>
    <property type="evidence" value="ECO:0007669"/>
    <property type="project" value="TreeGrafter"/>
</dbReference>
<proteinExistence type="inferred from homology"/>
<dbReference type="AlphaFoldDB" id="A0A6A5DNU0"/>
<dbReference type="GO" id="GO:0045088">
    <property type="term" value="P:regulation of innate immune response"/>
    <property type="evidence" value="ECO:0007669"/>
    <property type="project" value="TreeGrafter"/>
</dbReference>
<dbReference type="Pfam" id="PF01966">
    <property type="entry name" value="HD"/>
    <property type="match status" value="1"/>
</dbReference>
<dbReference type="InterPro" id="IPR003607">
    <property type="entry name" value="HD/PDEase_dom"/>
</dbReference>
<dbReference type="PANTHER" id="PTHR11373:SF4">
    <property type="entry name" value="DEOXYNUCLEOSIDE TRIPHOSPHATE TRIPHOSPHOHYDROLASE SAMHD1"/>
    <property type="match status" value="1"/>
</dbReference>
<dbReference type="GO" id="GO:0006203">
    <property type="term" value="P:dGTP catabolic process"/>
    <property type="evidence" value="ECO:0007669"/>
    <property type="project" value="TreeGrafter"/>
</dbReference>
<dbReference type="InterPro" id="IPR006674">
    <property type="entry name" value="HD_domain"/>
</dbReference>
<dbReference type="GO" id="GO:0051607">
    <property type="term" value="P:defense response to virus"/>
    <property type="evidence" value="ECO:0007669"/>
    <property type="project" value="TreeGrafter"/>
</dbReference>
<evidence type="ECO:0000313" key="3">
    <source>
        <dbReference type="EMBL" id="KAF1372631.1"/>
    </source>
</evidence>
<dbReference type="SUPFAM" id="SSF109604">
    <property type="entry name" value="HD-domain/PDEase-like"/>
    <property type="match status" value="1"/>
</dbReference>
<dbReference type="Gene3D" id="1.10.3210.10">
    <property type="entry name" value="Hypothetical protein af1432"/>
    <property type="match status" value="1"/>
</dbReference>
<dbReference type="InterPro" id="IPR050135">
    <property type="entry name" value="dGTPase-like"/>
</dbReference>
<organism evidence="3 4">
    <name type="scientific">Perca fluviatilis</name>
    <name type="common">European perch</name>
    <dbReference type="NCBI Taxonomy" id="8168"/>
    <lineage>
        <taxon>Eukaryota</taxon>
        <taxon>Metazoa</taxon>
        <taxon>Chordata</taxon>
        <taxon>Craniata</taxon>
        <taxon>Vertebrata</taxon>
        <taxon>Euteleostomi</taxon>
        <taxon>Actinopterygii</taxon>
        <taxon>Neopterygii</taxon>
        <taxon>Teleostei</taxon>
        <taxon>Neoteleostei</taxon>
        <taxon>Acanthomorphata</taxon>
        <taxon>Eupercaria</taxon>
        <taxon>Perciformes</taxon>
        <taxon>Percoidei</taxon>
        <taxon>Percidae</taxon>
        <taxon>Percinae</taxon>
        <taxon>Perca</taxon>
    </lineage>
</organism>
<protein>
    <recommendedName>
        <fullName evidence="2">HD/PDEase domain-containing protein</fullName>
    </recommendedName>
</protein>
<evidence type="ECO:0000259" key="2">
    <source>
        <dbReference type="SMART" id="SM00471"/>
    </source>
</evidence>
<dbReference type="EMBL" id="VHII01000023">
    <property type="protein sequence ID" value="KAF1372631.1"/>
    <property type="molecule type" value="Genomic_DNA"/>
</dbReference>
<feature type="domain" description="HD/PDEase" evidence="2">
    <location>
        <begin position="61"/>
        <end position="224"/>
    </location>
</feature>
<gene>
    <name evidence="3" type="ORF">PFLUV_G00267880</name>
</gene>
<dbReference type="GO" id="GO:0008832">
    <property type="term" value="F:dGTPase activity"/>
    <property type="evidence" value="ECO:0007669"/>
    <property type="project" value="TreeGrafter"/>
</dbReference>
<keyword evidence="4" id="KW-1185">Reference proteome</keyword>